<feature type="region of interest" description="Disordered" evidence="13">
    <location>
        <begin position="297"/>
        <end position="397"/>
    </location>
</feature>
<feature type="domain" description="RING-type" evidence="14">
    <location>
        <begin position="37"/>
        <end position="77"/>
    </location>
</feature>
<dbReference type="InterPro" id="IPR056437">
    <property type="entry name" value="Znf-C2H2_ZNF598/HEL2"/>
</dbReference>
<dbReference type="EC" id="2.3.2.27" evidence="4"/>
<comment type="caution">
    <text evidence="16">The sequence shown here is derived from an EMBL/GenBank/DDBJ whole genome shotgun (WGS) entry which is preliminary data.</text>
</comment>
<keyword evidence="6" id="KW-0597">Phosphoprotein</keyword>
<dbReference type="EMBL" id="JBCLYO010000004">
    <property type="protein sequence ID" value="KAL0090445.1"/>
    <property type="molecule type" value="Genomic_DNA"/>
</dbReference>
<evidence type="ECO:0000256" key="2">
    <source>
        <dbReference type="ARBA" id="ARBA00004496"/>
    </source>
</evidence>
<feature type="domain" description="C2H2-type" evidence="15">
    <location>
        <begin position="127"/>
        <end position="152"/>
    </location>
</feature>
<dbReference type="InterPro" id="IPR001841">
    <property type="entry name" value="Znf_RING"/>
</dbReference>
<evidence type="ECO:0000256" key="9">
    <source>
        <dbReference type="ARBA" id="ARBA00022771"/>
    </source>
</evidence>
<dbReference type="PROSITE" id="PS00028">
    <property type="entry name" value="ZINC_FINGER_C2H2_1"/>
    <property type="match status" value="2"/>
</dbReference>
<feature type="region of interest" description="Disordered" evidence="13">
    <location>
        <begin position="595"/>
        <end position="718"/>
    </location>
</feature>
<dbReference type="PROSITE" id="PS50157">
    <property type="entry name" value="ZINC_FINGER_C2H2_2"/>
    <property type="match status" value="1"/>
</dbReference>
<dbReference type="SUPFAM" id="SSF57850">
    <property type="entry name" value="RING/U-box"/>
    <property type="match status" value="1"/>
</dbReference>
<feature type="compositionally biased region" description="Low complexity" evidence="13">
    <location>
        <begin position="370"/>
        <end position="383"/>
    </location>
</feature>
<feature type="compositionally biased region" description="Polar residues" evidence="13">
    <location>
        <begin position="676"/>
        <end position="686"/>
    </location>
</feature>
<feature type="compositionally biased region" description="Polar residues" evidence="13">
    <location>
        <begin position="528"/>
        <end position="545"/>
    </location>
</feature>
<dbReference type="PANTHER" id="PTHR22938">
    <property type="entry name" value="ZINC FINGER PROTEIN 598"/>
    <property type="match status" value="1"/>
</dbReference>
<protein>
    <recommendedName>
        <fullName evidence="4">RING-type E3 ubiquitin transferase</fullName>
        <ecNumber evidence="4">2.3.2.27</ecNumber>
    </recommendedName>
</protein>
<keyword evidence="8" id="KW-0479">Metal-binding</keyword>
<evidence type="ECO:0000313" key="17">
    <source>
        <dbReference type="Proteomes" id="UP001448207"/>
    </source>
</evidence>
<gene>
    <name evidence="16" type="ORF">J3Q64DRAFT_1880144</name>
</gene>
<dbReference type="InterPro" id="IPR044288">
    <property type="entry name" value="ZNF598/HEL2"/>
</dbReference>
<dbReference type="Pfam" id="PF25447">
    <property type="entry name" value="RING_ZNF598"/>
    <property type="match status" value="1"/>
</dbReference>
<evidence type="ECO:0000256" key="11">
    <source>
        <dbReference type="ARBA" id="ARBA00035113"/>
    </source>
</evidence>
<dbReference type="InterPro" id="IPR041888">
    <property type="entry name" value="RING-HC_ZNF598/HEL2"/>
</dbReference>
<dbReference type="PROSITE" id="PS50089">
    <property type="entry name" value="ZF_RING_2"/>
    <property type="match status" value="1"/>
</dbReference>
<evidence type="ECO:0000259" key="14">
    <source>
        <dbReference type="PROSITE" id="PS50089"/>
    </source>
</evidence>
<evidence type="ECO:0000256" key="6">
    <source>
        <dbReference type="ARBA" id="ARBA00022553"/>
    </source>
</evidence>
<comment type="pathway">
    <text evidence="3">Protein modification; protein ubiquitination.</text>
</comment>
<dbReference type="PANTHER" id="PTHR22938:SF0">
    <property type="entry name" value="E3 UBIQUITIN-PROTEIN LIGASE ZNF598"/>
    <property type="match status" value="1"/>
</dbReference>
<keyword evidence="17" id="KW-1185">Reference proteome</keyword>
<dbReference type="InterPro" id="IPR013083">
    <property type="entry name" value="Znf_RING/FYVE/PHD"/>
</dbReference>
<feature type="region of interest" description="Disordered" evidence="13">
    <location>
        <begin position="412"/>
        <end position="431"/>
    </location>
</feature>
<feature type="compositionally biased region" description="Basic and acidic residues" evidence="13">
    <location>
        <begin position="688"/>
        <end position="702"/>
    </location>
</feature>
<evidence type="ECO:0000256" key="5">
    <source>
        <dbReference type="ARBA" id="ARBA00022490"/>
    </source>
</evidence>
<sequence length="718" mass="81333">MSDTQRFYMRDIKEGLKTVDTNNTTSESSDEEDEEVCFICTEPIMTYAVSECDHRTCHLCALRLRSLYKTRNCAYCKTEQRTVIFTHDPEKPFSSYTPEDTPFVDKNYDILFEDETMYKDTMVLLDYNCPEPTCSQKFNDYPQLKQHVQSAHGRMLCDLCVEHKKIFPHEHVLYTSAQLGHHYRYGDESSQDAGFKGHPECQFCSIHFYGDDELFAHCRDKHEQCHICVKRGRRHEYYADYDGLEMHFKDEHYLCLQRSCLEKKFVVFDTALDLKAHDVEEHSGSRKVDIIQFDYHSNNNRHHNRNGQQGSHQSPRQQNRQHHNNHTNNTARNSDNSNSNNSNNNSRPNVQENQQQKNQEHVKKETKKPSSTTSSASSSTTTANVLPPGANFKTKQKDKALMNKPANFGSLTEQTAAASSASSSTADPATVKRHTEFLERIKTMLKSAEKVNQFRKLTTAYRSSSMDVDLYVSNLSDLCGRNPENLSHILLGVEDLMDSKEKKREIAHAWRIRQASVGFLRYQTGKTSNFPTLPTASNRQDSASQFPMLPMASSRPQPQSKSPAPRVLVIKSKGKARAKQPANSPKAAWENIAPAAAKEKSNRSPGISENRPPSIPHSEPKPMDTYRPARVTAAPLVSPENTSRPSKKVGRNGHASDAFPSLPVAAPKHPVLVQMRRNNSNPSTPWGSDRESENEAPVEKTSNKKGKKGKQVLFRVGL</sequence>
<evidence type="ECO:0000256" key="13">
    <source>
        <dbReference type="SAM" id="MobiDB-lite"/>
    </source>
</evidence>
<evidence type="ECO:0000256" key="4">
    <source>
        <dbReference type="ARBA" id="ARBA00012483"/>
    </source>
</evidence>
<comment type="similarity">
    <text evidence="11">Belongs to the ZNF598/HEL2 family.</text>
</comment>
<evidence type="ECO:0000256" key="12">
    <source>
        <dbReference type="PROSITE-ProRule" id="PRU00042"/>
    </source>
</evidence>
<keyword evidence="7" id="KW-0808">Transferase</keyword>
<comment type="subcellular location">
    <subcellularLocation>
        <location evidence="2">Cytoplasm</location>
    </subcellularLocation>
</comment>
<feature type="compositionally biased region" description="Low complexity" evidence="13">
    <location>
        <begin position="326"/>
        <end position="357"/>
    </location>
</feature>
<evidence type="ECO:0000256" key="10">
    <source>
        <dbReference type="ARBA" id="ARBA00022833"/>
    </source>
</evidence>
<dbReference type="Gene3D" id="3.30.40.10">
    <property type="entry name" value="Zinc/RING finger domain, C3HC4 (zinc finger)"/>
    <property type="match status" value="1"/>
</dbReference>
<dbReference type="CDD" id="cd16615">
    <property type="entry name" value="RING-HC_ZNF598"/>
    <property type="match status" value="1"/>
</dbReference>
<keyword evidence="10" id="KW-0862">Zinc</keyword>
<evidence type="ECO:0000256" key="3">
    <source>
        <dbReference type="ARBA" id="ARBA00004906"/>
    </source>
</evidence>
<evidence type="ECO:0000256" key="8">
    <source>
        <dbReference type="ARBA" id="ARBA00022723"/>
    </source>
</evidence>
<dbReference type="Pfam" id="PF23230">
    <property type="entry name" value="zf-C2H2_13"/>
    <property type="match status" value="1"/>
</dbReference>
<comment type="catalytic activity">
    <reaction evidence="1">
        <text>S-ubiquitinyl-[E2 ubiquitin-conjugating enzyme]-L-cysteine + [acceptor protein]-L-lysine = [E2 ubiquitin-conjugating enzyme]-L-cysteine + N(6)-ubiquitinyl-[acceptor protein]-L-lysine.</text>
        <dbReference type="EC" id="2.3.2.27"/>
    </reaction>
</comment>
<dbReference type="Pfam" id="PF23202">
    <property type="entry name" value="PAH_ZNF598"/>
    <property type="match status" value="1"/>
</dbReference>
<dbReference type="SMART" id="SM00355">
    <property type="entry name" value="ZnF_C2H2"/>
    <property type="match status" value="3"/>
</dbReference>
<feature type="region of interest" description="Disordered" evidence="13">
    <location>
        <begin position="528"/>
        <end position="565"/>
    </location>
</feature>
<evidence type="ECO:0000256" key="7">
    <source>
        <dbReference type="ARBA" id="ARBA00022679"/>
    </source>
</evidence>
<dbReference type="InterPro" id="IPR057634">
    <property type="entry name" value="PAH_ZNF598/HEL2"/>
</dbReference>
<keyword evidence="5" id="KW-0963">Cytoplasm</keyword>
<keyword evidence="9 12" id="KW-0863">Zinc-finger</keyword>
<proteinExistence type="inferred from homology"/>
<accession>A0ABR3B6M1</accession>
<evidence type="ECO:0000256" key="1">
    <source>
        <dbReference type="ARBA" id="ARBA00000900"/>
    </source>
</evidence>
<organism evidence="16 17">
    <name type="scientific">Phycomyces blakesleeanus</name>
    <dbReference type="NCBI Taxonomy" id="4837"/>
    <lineage>
        <taxon>Eukaryota</taxon>
        <taxon>Fungi</taxon>
        <taxon>Fungi incertae sedis</taxon>
        <taxon>Mucoromycota</taxon>
        <taxon>Mucoromycotina</taxon>
        <taxon>Mucoromycetes</taxon>
        <taxon>Mucorales</taxon>
        <taxon>Phycomycetaceae</taxon>
        <taxon>Phycomyces</taxon>
    </lineage>
</organism>
<reference evidence="16 17" key="1">
    <citation type="submission" date="2024-04" db="EMBL/GenBank/DDBJ databases">
        <title>Symmetric and asymmetric DNA N6-adenine methylation regulates different biological responses in Mucorales.</title>
        <authorList>
            <consortium name="Lawrence Berkeley National Laboratory"/>
            <person name="Lax C."/>
            <person name="Mondo S.J."/>
            <person name="Osorio-Concepcion M."/>
            <person name="Muszewska A."/>
            <person name="Corrochano-Luque M."/>
            <person name="Gutierrez G."/>
            <person name="Riley R."/>
            <person name="Lipzen A."/>
            <person name="Guo J."/>
            <person name="Hundley H."/>
            <person name="Amirebrahimi M."/>
            <person name="Ng V."/>
            <person name="Lorenzo-Gutierrez D."/>
            <person name="Binder U."/>
            <person name="Yang J."/>
            <person name="Song Y."/>
            <person name="Canovas D."/>
            <person name="Navarro E."/>
            <person name="Freitag M."/>
            <person name="Gabaldon T."/>
            <person name="Grigoriev I.V."/>
            <person name="Corrochano L.M."/>
            <person name="Nicolas F.E."/>
            <person name="Garre V."/>
        </authorList>
    </citation>
    <scope>NUCLEOTIDE SEQUENCE [LARGE SCALE GENOMIC DNA]</scope>
    <source>
        <strain evidence="16 17">L51</strain>
    </source>
</reference>
<name>A0ABR3B6M1_PHYBL</name>
<dbReference type="InterPro" id="IPR013087">
    <property type="entry name" value="Znf_C2H2_type"/>
</dbReference>
<evidence type="ECO:0000313" key="16">
    <source>
        <dbReference type="EMBL" id="KAL0090445.1"/>
    </source>
</evidence>
<evidence type="ECO:0000259" key="15">
    <source>
        <dbReference type="PROSITE" id="PS50157"/>
    </source>
</evidence>
<feature type="compositionally biased region" description="Low complexity" evidence="13">
    <location>
        <begin position="415"/>
        <end position="426"/>
    </location>
</feature>
<dbReference type="Proteomes" id="UP001448207">
    <property type="component" value="Unassembled WGS sequence"/>
</dbReference>